<dbReference type="EMBL" id="BTPE01000007">
    <property type="protein sequence ID" value="GMQ34088.1"/>
    <property type="molecule type" value="Genomic_DNA"/>
</dbReference>
<accession>A0ABQ6Q3M9</accession>
<evidence type="ECO:0000256" key="1">
    <source>
        <dbReference type="SAM" id="Phobius"/>
    </source>
</evidence>
<sequence>MKKNFGTSSSLLKQRLTLLLVMFLCFFVSSVEYLPTDAEQVRTEQNADNPDQTIISVALDAVVPFAVQVADTIFYLIYQIFSFELKLPTLQAVSASIPNSLVETLFERIISTKGP</sequence>
<evidence type="ECO:0000313" key="3">
    <source>
        <dbReference type="Proteomes" id="UP001307705"/>
    </source>
</evidence>
<name>A0ABQ6Q3M9_9BACT</name>
<keyword evidence="1" id="KW-0472">Membrane</keyword>
<reference evidence="2 3" key="1">
    <citation type="submission" date="2023-08" db="EMBL/GenBank/DDBJ databases">
        <title>Draft genome sequence of Algoriphagus taiwanensis.</title>
        <authorList>
            <person name="Takatani N."/>
            <person name="Hosokawa M."/>
            <person name="Sawabe T."/>
        </authorList>
    </citation>
    <scope>NUCLEOTIDE SEQUENCE [LARGE SCALE GENOMIC DNA]</scope>
    <source>
        <strain evidence="2 3">JCM 19755</strain>
    </source>
</reference>
<comment type="caution">
    <text evidence="2">The sequence shown here is derived from an EMBL/GenBank/DDBJ whole genome shotgun (WGS) entry which is preliminary data.</text>
</comment>
<dbReference type="Proteomes" id="UP001307705">
    <property type="component" value="Unassembled WGS sequence"/>
</dbReference>
<keyword evidence="1" id="KW-0812">Transmembrane</keyword>
<gene>
    <name evidence="2" type="ORF">Ataiwa_23600</name>
</gene>
<protein>
    <submittedName>
        <fullName evidence="2">Uncharacterized protein</fullName>
    </submittedName>
</protein>
<keyword evidence="3" id="KW-1185">Reference proteome</keyword>
<evidence type="ECO:0000313" key="2">
    <source>
        <dbReference type="EMBL" id="GMQ34088.1"/>
    </source>
</evidence>
<organism evidence="2 3">
    <name type="scientific">Algoriphagus taiwanensis</name>
    <dbReference type="NCBI Taxonomy" id="1445656"/>
    <lineage>
        <taxon>Bacteria</taxon>
        <taxon>Pseudomonadati</taxon>
        <taxon>Bacteroidota</taxon>
        <taxon>Cytophagia</taxon>
        <taxon>Cytophagales</taxon>
        <taxon>Cyclobacteriaceae</taxon>
        <taxon>Algoriphagus</taxon>
    </lineage>
</organism>
<proteinExistence type="predicted"/>
<keyword evidence="1" id="KW-1133">Transmembrane helix</keyword>
<feature type="transmembrane region" description="Helical" evidence="1">
    <location>
        <begin position="54"/>
        <end position="78"/>
    </location>
</feature>